<dbReference type="PRINTS" id="PR00258">
    <property type="entry name" value="SPERACTRCPTR"/>
</dbReference>
<dbReference type="SUPFAM" id="SSF69848">
    <property type="entry name" value="LCCL domain"/>
    <property type="match status" value="1"/>
</dbReference>
<dbReference type="InterPro" id="IPR036609">
    <property type="entry name" value="LCCL_sf"/>
</dbReference>
<dbReference type="SUPFAM" id="SSF56487">
    <property type="entry name" value="SRCR-like"/>
    <property type="match status" value="2"/>
</dbReference>
<protein>
    <recommendedName>
        <fullName evidence="10">SRCR domain-containing protein</fullName>
    </recommendedName>
</protein>
<dbReference type="InterPro" id="IPR001024">
    <property type="entry name" value="PLAT/LH2_dom"/>
</dbReference>
<evidence type="ECO:0000256" key="4">
    <source>
        <dbReference type="SAM" id="SignalP"/>
    </source>
</evidence>
<evidence type="ECO:0000256" key="2">
    <source>
        <dbReference type="PROSITE-ProRule" id="PRU00152"/>
    </source>
</evidence>
<feature type="region of interest" description="Disordered" evidence="3">
    <location>
        <begin position="863"/>
        <end position="895"/>
    </location>
</feature>
<dbReference type="FunCoup" id="A0A0G4GYL3">
    <property type="interactions" value="1"/>
</dbReference>
<feature type="chain" id="PRO_5005190700" description="SRCR domain-containing protein" evidence="4">
    <location>
        <begin position="24"/>
        <end position="1158"/>
    </location>
</feature>
<comment type="caution">
    <text evidence="2">Lacks conserved residue(s) required for the propagation of feature annotation.</text>
</comment>
<keyword evidence="1" id="KW-1015">Disulfide bond</keyword>
<evidence type="ECO:0000313" key="9">
    <source>
        <dbReference type="Proteomes" id="UP000041254"/>
    </source>
</evidence>
<dbReference type="InterPro" id="IPR001190">
    <property type="entry name" value="SRCR"/>
</dbReference>
<gene>
    <name evidence="8" type="ORF">Vbra_19127</name>
</gene>
<dbReference type="STRING" id="1169540.A0A0G4GYL3"/>
<dbReference type="Pfam" id="PF00530">
    <property type="entry name" value="SRCR"/>
    <property type="match status" value="1"/>
</dbReference>
<accession>A0A0G4GYL3</accession>
<dbReference type="Proteomes" id="UP000041254">
    <property type="component" value="Unassembled WGS sequence"/>
</dbReference>
<feature type="domain" description="SRCR" evidence="6">
    <location>
        <begin position="262"/>
        <end position="381"/>
    </location>
</feature>
<dbReference type="EMBL" id="CDMY01000882">
    <property type="protein sequence ID" value="CEM36225.1"/>
    <property type="molecule type" value="Genomic_DNA"/>
</dbReference>
<evidence type="ECO:0000259" key="6">
    <source>
        <dbReference type="PROSITE" id="PS50287"/>
    </source>
</evidence>
<evidence type="ECO:0008006" key="10">
    <source>
        <dbReference type="Google" id="ProtNLM"/>
    </source>
</evidence>
<reference evidence="8 9" key="1">
    <citation type="submission" date="2014-11" db="EMBL/GenBank/DDBJ databases">
        <authorList>
            <person name="Zhu J."/>
            <person name="Qi W."/>
            <person name="Song R."/>
        </authorList>
    </citation>
    <scope>NUCLEOTIDE SEQUENCE [LARGE SCALE GENOMIC DNA]</scope>
</reference>
<dbReference type="SUPFAM" id="SSF49899">
    <property type="entry name" value="Concanavalin A-like lectins/glucanases"/>
    <property type="match status" value="1"/>
</dbReference>
<feature type="signal peptide" evidence="4">
    <location>
        <begin position="1"/>
        <end position="23"/>
    </location>
</feature>
<feature type="domain" description="SRCR" evidence="6">
    <location>
        <begin position="394"/>
        <end position="512"/>
    </location>
</feature>
<proteinExistence type="predicted"/>
<dbReference type="InterPro" id="IPR036772">
    <property type="entry name" value="SRCR-like_dom_sf"/>
</dbReference>
<evidence type="ECO:0000259" key="5">
    <source>
        <dbReference type="PROSITE" id="PS50095"/>
    </source>
</evidence>
<name>A0A0G4GYL3_VITBC</name>
<dbReference type="PhylomeDB" id="A0A0G4GYL3"/>
<dbReference type="GO" id="GO:0016020">
    <property type="term" value="C:membrane"/>
    <property type="evidence" value="ECO:0007669"/>
    <property type="project" value="InterPro"/>
</dbReference>
<feature type="region of interest" description="Disordered" evidence="3">
    <location>
        <begin position="998"/>
        <end position="1042"/>
    </location>
</feature>
<feature type="domain" description="PLAT" evidence="5">
    <location>
        <begin position="54"/>
        <end position="161"/>
    </location>
</feature>
<evidence type="ECO:0000256" key="1">
    <source>
        <dbReference type="ARBA" id="ARBA00023157"/>
    </source>
</evidence>
<feature type="compositionally biased region" description="Low complexity" evidence="3">
    <location>
        <begin position="998"/>
        <end position="1027"/>
    </location>
</feature>
<feature type="compositionally biased region" description="Basic residues" evidence="3">
    <location>
        <begin position="1028"/>
        <end position="1038"/>
    </location>
</feature>
<dbReference type="InterPro" id="IPR036392">
    <property type="entry name" value="PLAT/LH2_dom_sf"/>
</dbReference>
<dbReference type="Gene3D" id="2.60.60.20">
    <property type="entry name" value="PLAT/LH2 domain"/>
    <property type="match status" value="1"/>
</dbReference>
<evidence type="ECO:0000256" key="3">
    <source>
        <dbReference type="SAM" id="MobiDB-lite"/>
    </source>
</evidence>
<organism evidence="8 9">
    <name type="scientific">Vitrella brassicaformis (strain CCMP3155)</name>
    <dbReference type="NCBI Taxonomy" id="1169540"/>
    <lineage>
        <taxon>Eukaryota</taxon>
        <taxon>Sar</taxon>
        <taxon>Alveolata</taxon>
        <taxon>Colpodellida</taxon>
        <taxon>Vitrellaceae</taxon>
        <taxon>Vitrella</taxon>
    </lineage>
</organism>
<evidence type="ECO:0000259" key="7">
    <source>
        <dbReference type="PROSITE" id="PS50820"/>
    </source>
</evidence>
<sequence length="1158" mass="123872">MMTRVWRVWLITLLTVLVTRAAAQEAEEGREWCGAAAEEALPAWDYCADGGNPVTVEVKAVSGPNLDPSSDVFLKLVGTEGTTQDIRIASEEGGTKRRVQTSAADVGPLEAVIVRSDSKDKAAHWRCKTITVFSYYRWFQCGCTDELSAASPSAEYTLSASEPYEVTIETGGDDKASTQGSITGGTSAHVRIRATSVGKIKAIRLTNTAADDPWFCDTLKLKRQDGSAVSFRVRRWIGTPYPTTAEVGLGEESGSCHISCRTRLIGATGSTTPEGPNMIKVLCPSNYQADEAQFVSSSICGATLIVTEVSSLGTLGEFTEASARKACRDMGCHDVEGEYYCAVAMGGIHCKGDEESFLKCTFDVKCTFGANHILDVAVMCTNNPPAKTPAKGTLRILSAAGAHANEGRLEVYLPSRDLSKWWSTVCDDNWMAASERIACLQMGYAGAARGGAHKESCTDYKGVNVCGPAGTRIICLMDFMCDGSESQLLQCPYTTGSDIYCSHDEDVVVSCEGDNGDPSGSGLHQKDPPPTFVHYSFPPKTKLTCSDTIASKLGGGGLVGTTVVATCEGSCSDAGVQVVGTLIYSEASPVCKAAVHAGVIGDGGGDVTLTLKHPIHHYTGTKRGEITSVSADIDGSKSFVVSRPTPNVLARLAETKQPHYAGVGVPPPTTSTATTATSFMEVSATSAAAPTALPHPRYAPVGWHGFNGDNWIAASDLPDADKVRGLTSFSVACRVRVMGEHTHRISNGFSQCNGFSLSVGDNDELVFDQICSPSPGVTSGSRVTYFQPEKYVAMYVNGLATDFEFELTTRLAIGRLSGDITAVHIYDYVLSQDDVNKDMDMSFEHPFGGVGTSRRHTTDGRLCTSPCKTSPPPPATCNVTTDSLGGGRVSMRRPHPRYGKLTTRVLFGIREKSVSASPAGRHFPASIVQDLNDVREYEHNSGGQGMDDSDVSPKFGPSLGFGKSTGVIPSVGAIVPAWFNEMVVRPIQTQLWLPRVTRTPTDTTTTATATATTATAPATTPATATNRNQRRRGRRGRRGGGAVGQVRRFVDRTIVNPGETEEQRVARHIRQTALRAYREITATPGFRFTTITAEALGWELHDATRARAPAGARRMAVAFQITPRAAGYFEVMENRDLTEQELDAINRFLQQLVAAADA</sequence>
<dbReference type="OrthoDB" id="536948at2759"/>
<dbReference type="PANTHER" id="PTHR48071">
    <property type="entry name" value="SRCR DOMAIN-CONTAINING PROTEIN"/>
    <property type="match status" value="1"/>
</dbReference>
<dbReference type="Pfam" id="PF01477">
    <property type="entry name" value="PLAT"/>
    <property type="match status" value="1"/>
</dbReference>
<dbReference type="AlphaFoldDB" id="A0A0G4GYL3"/>
<feature type="domain" description="LCCL" evidence="7">
    <location>
        <begin position="539"/>
        <end position="630"/>
    </location>
</feature>
<dbReference type="PROSITE" id="PS50287">
    <property type="entry name" value="SRCR_2"/>
    <property type="match status" value="2"/>
</dbReference>
<dbReference type="InterPro" id="IPR004043">
    <property type="entry name" value="LCCL"/>
</dbReference>
<evidence type="ECO:0000313" key="8">
    <source>
        <dbReference type="EMBL" id="CEM36225.1"/>
    </source>
</evidence>
<dbReference type="SMART" id="SM00202">
    <property type="entry name" value="SR"/>
    <property type="match status" value="1"/>
</dbReference>
<dbReference type="InterPro" id="IPR013320">
    <property type="entry name" value="ConA-like_dom_sf"/>
</dbReference>
<dbReference type="SUPFAM" id="SSF49723">
    <property type="entry name" value="Lipase/lipooxygenase domain (PLAT/LH2 domain)"/>
    <property type="match status" value="2"/>
</dbReference>
<dbReference type="PROSITE" id="PS50820">
    <property type="entry name" value="LCCL"/>
    <property type="match status" value="1"/>
</dbReference>
<dbReference type="Pfam" id="PF03815">
    <property type="entry name" value="LCCL"/>
    <property type="match status" value="1"/>
</dbReference>
<dbReference type="PROSITE" id="PS50095">
    <property type="entry name" value="PLAT"/>
    <property type="match status" value="1"/>
</dbReference>
<dbReference type="VEuPathDB" id="CryptoDB:Vbra_19127"/>
<dbReference type="PANTHER" id="PTHR48071:SF18">
    <property type="entry name" value="DELETED IN MALIGNANT BRAIN TUMORS 1 PROTEIN-RELATED"/>
    <property type="match status" value="1"/>
</dbReference>
<keyword evidence="4" id="KW-0732">Signal</keyword>
<dbReference type="SMART" id="SM00603">
    <property type="entry name" value="LCCL"/>
    <property type="match status" value="1"/>
</dbReference>
<dbReference type="InParanoid" id="A0A0G4GYL3"/>
<dbReference type="Gene3D" id="2.170.130.20">
    <property type="entry name" value="LCCL-like domain"/>
    <property type="match status" value="1"/>
</dbReference>
<dbReference type="Gene3D" id="3.10.250.10">
    <property type="entry name" value="SRCR-like domain"/>
    <property type="match status" value="1"/>
</dbReference>
<keyword evidence="9" id="KW-1185">Reference proteome</keyword>